<dbReference type="OrthoDB" id="7299818at2"/>
<dbReference type="InterPro" id="IPR025538">
    <property type="entry name" value="DUF4424"/>
</dbReference>
<dbReference type="RefSeq" id="WP_078791285.1">
    <property type="nucleotide sequence ID" value="NZ_FUWR01000024.1"/>
</dbReference>
<proteinExistence type="predicted"/>
<evidence type="ECO:0000313" key="3">
    <source>
        <dbReference type="EMBL" id="SKA19116.1"/>
    </source>
</evidence>
<keyword evidence="4" id="KW-1185">Reference proteome</keyword>
<accession>A0A1T4RTB5</accession>
<name>A0A1T4RTB5_9BACT</name>
<dbReference type="EMBL" id="FUWR01000024">
    <property type="protein sequence ID" value="SKA19116.1"/>
    <property type="molecule type" value="Genomic_DNA"/>
</dbReference>
<dbReference type="Pfam" id="PF14415">
    <property type="entry name" value="DUF4424"/>
    <property type="match status" value="1"/>
</dbReference>
<evidence type="ECO:0000313" key="4">
    <source>
        <dbReference type="Proteomes" id="UP000190102"/>
    </source>
</evidence>
<feature type="domain" description="DUF4424" evidence="2">
    <location>
        <begin position="24"/>
        <end position="296"/>
    </location>
</feature>
<gene>
    <name evidence="3" type="ORF">SAMN02745119_03062</name>
</gene>
<feature type="signal peptide" evidence="1">
    <location>
        <begin position="1"/>
        <end position="24"/>
    </location>
</feature>
<dbReference type="Gene3D" id="2.60.40.3680">
    <property type="match status" value="1"/>
</dbReference>
<feature type="chain" id="PRO_5012572100" description="DUF4424 domain-containing protein" evidence="1">
    <location>
        <begin position="25"/>
        <end position="302"/>
    </location>
</feature>
<dbReference type="Proteomes" id="UP000190102">
    <property type="component" value="Unassembled WGS sequence"/>
</dbReference>
<keyword evidence="1" id="KW-0732">Signal</keyword>
<sequence length="302" mass="34315">MKTCKLLSIALLFSALLVCRFASANDSSFGDSNGTIKFKAEPDISMDKEVLTISQKKVLVEYVFTNTSQKELTIPIAFPMPPMYFGQGDHSEIADFKLMVNGKQVKTERKLVVLLDNGQDITQNFFELGWDVNAVASLEEGEYPNNKKQLPARWLDKNNSPRFTISEYFIWKQTFPAGKPVAISHSYKPSISSGVPRPASEIIQTFKKSTCLNENAQSTIRKQSGVHGVNWEHLSYILMTAKNWQGPIKDFRLIIKKQNASDLLSLCFDEELVKTDSKTYQFHKQNFIPKRNLELLFISKTE</sequence>
<evidence type="ECO:0000259" key="2">
    <source>
        <dbReference type="Pfam" id="PF14415"/>
    </source>
</evidence>
<dbReference type="STRING" id="115783.SAMN02745119_03062"/>
<protein>
    <recommendedName>
        <fullName evidence="2">DUF4424 domain-containing protein</fullName>
    </recommendedName>
</protein>
<reference evidence="4" key="1">
    <citation type="submission" date="2017-02" db="EMBL/GenBank/DDBJ databases">
        <authorList>
            <person name="Varghese N."/>
            <person name="Submissions S."/>
        </authorList>
    </citation>
    <scope>NUCLEOTIDE SEQUENCE [LARGE SCALE GENOMIC DNA]</scope>
    <source>
        <strain evidence="4">ATCC BAA-34</strain>
    </source>
</reference>
<evidence type="ECO:0000256" key="1">
    <source>
        <dbReference type="SAM" id="SignalP"/>
    </source>
</evidence>
<dbReference type="AlphaFoldDB" id="A0A1T4RTB5"/>
<organism evidence="3 4">
    <name type="scientific">Trichlorobacter thiogenes</name>
    <dbReference type="NCBI Taxonomy" id="115783"/>
    <lineage>
        <taxon>Bacteria</taxon>
        <taxon>Pseudomonadati</taxon>
        <taxon>Thermodesulfobacteriota</taxon>
        <taxon>Desulfuromonadia</taxon>
        <taxon>Geobacterales</taxon>
        <taxon>Geobacteraceae</taxon>
        <taxon>Trichlorobacter</taxon>
    </lineage>
</organism>